<organism evidence="3 4">
    <name type="scientific">Yinghuangia aomiensis</name>
    <dbReference type="NCBI Taxonomy" id="676205"/>
    <lineage>
        <taxon>Bacteria</taxon>
        <taxon>Bacillati</taxon>
        <taxon>Actinomycetota</taxon>
        <taxon>Actinomycetes</taxon>
        <taxon>Kitasatosporales</taxon>
        <taxon>Streptomycetaceae</taxon>
        <taxon>Yinghuangia</taxon>
    </lineage>
</organism>
<comment type="caution">
    <text evidence="3">The sequence shown here is derived from an EMBL/GenBank/DDBJ whole genome shotgun (WGS) entry which is preliminary data.</text>
</comment>
<dbReference type="Pfam" id="PF06724">
    <property type="entry name" value="DUF1206"/>
    <property type="match status" value="3"/>
</dbReference>
<evidence type="ECO:0000313" key="3">
    <source>
        <dbReference type="EMBL" id="GAA4985251.1"/>
    </source>
</evidence>
<feature type="domain" description="DUF1206" evidence="2">
    <location>
        <begin position="205"/>
        <end position="273"/>
    </location>
</feature>
<dbReference type="Proteomes" id="UP001500466">
    <property type="component" value="Unassembled WGS sequence"/>
</dbReference>
<accession>A0ABP9I2N5</accession>
<feature type="transmembrane region" description="Helical" evidence="1">
    <location>
        <begin position="153"/>
        <end position="177"/>
    </location>
</feature>
<feature type="transmembrane region" description="Helical" evidence="1">
    <location>
        <begin position="247"/>
        <end position="268"/>
    </location>
</feature>
<feature type="domain" description="DUF1206" evidence="2">
    <location>
        <begin position="27"/>
        <end position="94"/>
    </location>
</feature>
<dbReference type="RefSeq" id="WP_345679294.1">
    <property type="nucleotide sequence ID" value="NZ_BAABHS010000029.1"/>
</dbReference>
<evidence type="ECO:0000313" key="4">
    <source>
        <dbReference type="Proteomes" id="UP001500466"/>
    </source>
</evidence>
<feature type="transmembrane region" description="Helical" evidence="1">
    <location>
        <begin position="111"/>
        <end position="133"/>
    </location>
</feature>
<evidence type="ECO:0000259" key="2">
    <source>
        <dbReference type="Pfam" id="PF06724"/>
    </source>
</evidence>
<protein>
    <submittedName>
        <fullName evidence="3">DUF1206 domain-containing protein</fullName>
    </submittedName>
</protein>
<gene>
    <name evidence="3" type="ORF">GCM10023205_64470</name>
</gene>
<keyword evidence="1" id="KW-1133">Transmembrane helix</keyword>
<evidence type="ECO:0000256" key="1">
    <source>
        <dbReference type="SAM" id="Phobius"/>
    </source>
</evidence>
<dbReference type="InterPro" id="IPR009597">
    <property type="entry name" value="DUF1206"/>
</dbReference>
<name>A0ABP9I2N5_9ACTN</name>
<feature type="transmembrane region" description="Helical" evidence="1">
    <location>
        <begin position="72"/>
        <end position="90"/>
    </location>
</feature>
<proteinExistence type="predicted"/>
<feature type="domain" description="DUF1206" evidence="2">
    <location>
        <begin position="111"/>
        <end position="179"/>
    </location>
</feature>
<feature type="transmembrane region" description="Helical" evidence="1">
    <location>
        <begin position="210"/>
        <end position="227"/>
    </location>
</feature>
<sequence length="283" mass="29203">MSDAVGTVQAAGKEVAASSWLGSLARLGLVARGVNYVLVGVLAVQIGTDAPGKEADRQGALRTVAGQPGGGVIVWAIAVGFAGLTLWRLVEVLYGRPGPDGGKATKRLTSLARAIVYGVVCGSIIAFVTGSGGDRSSDEQSKDFTARAMGHTGGRWLVLLVGIGVVVGGVVMVVNAVRRRFLKNLRLGKMSESSRVLVETFGAVGRSARGVVVGAVGVFLVAAAAAYDPRKAKGLDDTLRQTASGPLGPWPLYAIALGLVAFGVSSVCEARWRDVHPEPKTSR</sequence>
<keyword evidence="1" id="KW-0812">Transmembrane</keyword>
<keyword evidence="1" id="KW-0472">Membrane</keyword>
<keyword evidence="4" id="KW-1185">Reference proteome</keyword>
<dbReference type="EMBL" id="BAABHS010000029">
    <property type="protein sequence ID" value="GAA4985251.1"/>
    <property type="molecule type" value="Genomic_DNA"/>
</dbReference>
<reference evidence="4" key="1">
    <citation type="journal article" date="2019" name="Int. J. Syst. Evol. Microbiol.">
        <title>The Global Catalogue of Microorganisms (GCM) 10K type strain sequencing project: providing services to taxonomists for standard genome sequencing and annotation.</title>
        <authorList>
            <consortium name="The Broad Institute Genomics Platform"/>
            <consortium name="The Broad Institute Genome Sequencing Center for Infectious Disease"/>
            <person name="Wu L."/>
            <person name="Ma J."/>
        </authorList>
    </citation>
    <scope>NUCLEOTIDE SEQUENCE [LARGE SCALE GENOMIC DNA]</scope>
    <source>
        <strain evidence="4">JCM 17986</strain>
    </source>
</reference>